<name>A0A9K3NT09_HELAN</name>
<reference evidence="1" key="2">
    <citation type="submission" date="2020-06" db="EMBL/GenBank/DDBJ databases">
        <title>Helianthus annuus Genome sequencing and assembly Release 2.</title>
        <authorList>
            <person name="Gouzy J."/>
            <person name="Langlade N."/>
            <person name="Munos S."/>
        </authorList>
    </citation>
    <scope>NUCLEOTIDE SEQUENCE</scope>
    <source>
        <tissue evidence="1">Leaves</tissue>
    </source>
</reference>
<organism evidence="1 2">
    <name type="scientific">Helianthus annuus</name>
    <name type="common">Common sunflower</name>
    <dbReference type="NCBI Taxonomy" id="4232"/>
    <lineage>
        <taxon>Eukaryota</taxon>
        <taxon>Viridiplantae</taxon>
        <taxon>Streptophyta</taxon>
        <taxon>Embryophyta</taxon>
        <taxon>Tracheophyta</taxon>
        <taxon>Spermatophyta</taxon>
        <taxon>Magnoliopsida</taxon>
        <taxon>eudicotyledons</taxon>
        <taxon>Gunneridae</taxon>
        <taxon>Pentapetalae</taxon>
        <taxon>asterids</taxon>
        <taxon>campanulids</taxon>
        <taxon>Asterales</taxon>
        <taxon>Asteraceae</taxon>
        <taxon>Asteroideae</taxon>
        <taxon>Heliantheae alliance</taxon>
        <taxon>Heliantheae</taxon>
        <taxon>Helianthus</taxon>
    </lineage>
</organism>
<dbReference type="EMBL" id="MNCJ02000319">
    <property type="protein sequence ID" value="KAF5811759.1"/>
    <property type="molecule type" value="Genomic_DNA"/>
</dbReference>
<accession>A0A9K3NT09</accession>
<dbReference type="AlphaFoldDB" id="A0A9K3NT09"/>
<gene>
    <name evidence="1" type="ORF">HanXRQr2_Chr04g0185191</name>
</gene>
<dbReference type="Gramene" id="mRNA:HanXRQr2_Chr04g0185191">
    <property type="protein sequence ID" value="mRNA:HanXRQr2_Chr04g0185191"/>
    <property type="gene ID" value="HanXRQr2_Chr04g0185191"/>
</dbReference>
<evidence type="ECO:0000313" key="1">
    <source>
        <dbReference type="EMBL" id="KAF5811759.1"/>
    </source>
</evidence>
<keyword evidence="2" id="KW-1185">Reference proteome</keyword>
<evidence type="ECO:0000313" key="2">
    <source>
        <dbReference type="Proteomes" id="UP000215914"/>
    </source>
</evidence>
<protein>
    <submittedName>
        <fullName evidence="1">Uncharacterized protein</fullName>
    </submittedName>
</protein>
<reference evidence="1" key="1">
    <citation type="journal article" date="2017" name="Nature">
        <title>The sunflower genome provides insights into oil metabolism, flowering and Asterid evolution.</title>
        <authorList>
            <person name="Badouin H."/>
            <person name="Gouzy J."/>
            <person name="Grassa C.J."/>
            <person name="Murat F."/>
            <person name="Staton S.E."/>
            <person name="Cottret L."/>
            <person name="Lelandais-Briere C."/>
            <person name="Owens G.L."/>
            <person name="Carrere S."/>
            <person name="Mayjonade B."/>
            <person name="Legrand L."/>
            <person name="Gill N."/>
            <person name="Kane N.C."/>
            <person name="Bowers J.E."/>
            <person name="Hubner S."/>
            <person name="Bellec A."/>
            <person name="Berard A."/>
            <person name="Berges H."/>
            <person name="Blanchet N."/>
            <person name="Boniface M.C."/>
            <person name="Brunel D."/>
            <person name="Catrice O."/>
            <person name="Chaidir N."/>
            <person name="Claudel C."/>
            <person name="Donnadieu C."/>
            <person name="Faraut T."/>
            <person name="Fievet G."/>
            <person name="Helmstetter N."/>
            <person name="King M."/>
            <person name="Knapp S.J."/>
            <person name="Lai Z."/>
            <person name="Le Paslier M.C."/>
            <person name="Lippi Y."/>
            <person name="Lorenzon L."/>
            <person name="Mandel J.R."/>
            <person name="Marage G."/>
            <person name="Marchand G."/>
            <person name="Marquand E."/>
            <person name="Bret-Mestries E."/>
            <person name="Morien E."/>
            <person name="Nambeesan S."/>
            <person name="Nguyen T."/>
            <person name="Pegot-Espagnet P."/>
            <person name="Pouilly N."/>
            <person name="Raftis F."/>
            <person name="Sallet E."/>
            <person name="Schiex T."/>
            <person name="Thomas J."/>
            <person name="Vandecasteele C."/>
            <person name="Vares D."/>
            <person name="Vear F."/>
            <person name="Vautrin S."/>
            <person name="Crespi M."/>
            <person name="Mangin B."/>
            <person name="Burke J.M."/>
            <person name="Salse J."/>
            <person name="Munos S."/>
            <person name="Vincourt P."/>
            <person name="Rieseberg L.H."/>
            <person name="Langlade N.B."/>
        </authorList>
    </citation>
    <scope>NUCLEOTIDE SEQUENCE</scope>
    <source>
        <tissue evidence="1">Leaves</tissue>
    </source>
</reference>
<comment type="caution">
    <text evidence="1">The sequence shown here is derived from an EMBL/GenBank/DDBJ whole genome shotgun (WGS) entry which is preliminary data.</text>
</comment>
<sequence>MITPRASAAERGVTNTRHVQVNVMTLMKIKMKTSSRKKMTQVMDTIQIKYLLT</sequence>
<proteinExistence type="predicted"/>
<dbReference type="Proteomes" id="UP000215914">
    <property type="component" value="Unassembled WGS sequence"/>
</dbReference>